<dbReference type="RefSeq" id="WP_062237324.1">
    <property type="nucleotide sequence ID" value="NZ_JBEYRZ010000008.1"/>
</dbReference>
<evidence type="ECO:0000313" key="2">
    <source>
        <dbReference type="Proteomes" id="UP000054375"/>
    </source>
</evidence>
<organism evidence="1 2">
    <name type="scientific">Streptomyces griseorubiginosus</name>
    <dbReference type="NCBI Taxonomy" id="67304"/>
    <lineage>
        <taxon>Bacteria</taxon>
        <taxon>Bacillati</taxon>
        <taxon>Actinomycetota</taxon>
        <taxon>Actinomycetes</taxon>
        <taxon>Kitasatosporales</taxon>
        <taxon>Streptomycetaceae</taxon>
        <taxon>Streptomyces</taxon>
    </lineage>
</organism>
<gene>
    <name evidence="1" type="ORF">AQJ54_13385</name>
</gene>
<protein>
    <submittedName>
        <fullName evidence="1">Uncharacterized protein</fullName>
    </submittedName>
</protein>
<dbReference type="Proteomes" id="UP000054375">
    <property type="component" value="Unassembled WGS sequence"/>
</dbReference>
<name>A0A101S593_9ACTN</name>
<keyword evidence="2" id="KW-1185">Reference proteome</keyword>
<dbReference type="EMBL" id="LMWV01000008">
    <property type="protein sequence ID" value="KUN67548.1"/>
    <property type="molecule type" value="Genomic_DNA"/>
</dbReference>
<sequence>MISGYVIGESLRPGAVLEPYGLRLRKISRVEVGGAAEGQPSVWTLVEWESDGEDVDALADALAGVLAPELGWYTDFVVGDERVVVFADKVCRYRRGDAAGRAEAVAYGRSVGTPGHQLDWPE</sequence>
<reference evidence="1 2" key="1">
    <citation type="submission" date="2015-10" db="EMBL/GenBank/DDBJ databases">
        <title>Draft genome sequence of Streptomyces griseorubiginosus DSM 40469, type strain for the species Streptomyces griseorubiginosus.</title>
        <authorList>
            <person name="Ruckert C."/>
            <person name="Winkler A."/>
            <person name="Kalinowski J."/>
            <person name="Kampfer P."/>
            <person name="Glaeser S."/>
        </authorList>
    </citation>
    <scope>NUCLEOTIDE SEQUENCE [LARGE SCALE GENOMIC DNA]</scope>
    <source>
        <strain evidence="1 2">DSM 40469</strain>
    </source>
</reference>
<dbReference type="AlphaFoldDB" id="A0A101S593"/>
<evidence type="ECO:0000313" key="1">
    <source>
        <dbReference type="EMBL" id="KUN67548.1"/>
    </source>
</evidence>
<accession>A0A101S593</accession>
<proteinExistence type="predicted"/>
<comment type="caution">
    <text evidence="1">The sequence shown here is derived from an EMBL/GenBank/DDBJ whole genome shotgun (WGS) entry which is preliminary data.</text>
</comment>